<proteinExistence type="predicted"/>
<sequence>MPQRQDDLNIVRAKRMELPIGDIAFPLVDSVDSDKHPPLCRTGAEFQVERWTYAEVWQCSIDAARALRAHGVTGRAVGVAVDEGPALPLLELAVLLAGGQIVPLDACDPPGRLALLLRDSEPVLAVAKDDAGLNALVQASAEAFPETGAGPHLMLSSALGLDRKPSKALCWEHFMPSLDWEGEPLPVVLSSAWRCDEALFEWAQQELAAFQIRIYSTTPCSGWRSRVDEICAWLKDHERQVDAFAVLDDSDLSGGGLLEGHVVYTDPAVGLTADKVAAALVAFRQGPPAPVVARWEEQTAKRRVTGRAGRVDDWMWSRVTGRVGRVGEWMLWSCWRVTGRAGGVGDWMWS</sequence>
<name>A0A1Q9D2C9_SYMMI</name>
<dbReference type="AlphaFoldDB" id="A0A1Q9D2C9"/>
<dbReference type="Gene3D" id="3.40.50.12780">
    <property type="entry name" value="N-terminal domain of ligase-like"/>
    <property type="match status" value="1"/>
</dbReference>
<keyword evidence="3" id="KW-1185">Reference proteome</keyword>
<dbReference type="SUPFAM" id="SSF56801">
    <property type="entry name" value="Acetyl-CoA synthetase-like"/>
    <property type="match status" value="1"/>
</dbReference>
<dbReference type="OrthoDB" id="428446at2759"/>
<dbReference type="Proteomes" id="UP000186817">
    <property type="component" value="Unassembled WGS sequence"/>
</dbReference>
<accession>A0A1Q9D2C9</accession>
<evidence type="ECO:0000313" key="3">
    <source>
        <dbReference type="Proteomes" id="UP000186817"/>
    </source>
</evidence>
<dbReference type="Pfam" id="PF00501">
    <property type="entry name" value="AMP-binding"/>
    <property type="match status" value="1"/>
</dbReference>
<comment type="caution">
    <text evidence="2">The sequence shown here is derived from an EMBL/GenBank/DDBJ whole genome shotgun (WGS) entry which is preliminary data.</text>
</comment>
<gene>
    <name evidence="2" type="primary">tycC</name>
    <name evidence="2" type="ORF">AK812_SmicGene29239</name>
</gene>
<evidence type="ECO:0000313" key="2">
    <source>
        <dbReference type="EMBL" id="OLP89318.1"/>
    </source>
</evidence>
<reference evidence="2 3" key="1">
    <citation type="submission" date="2016-02" db="EMBL/GenBank/DDBJ databases">
        <title>Genome analysis of coral dinoflagellate symbionts highlights evolutionary adaptations to a symbiotic lifestyle.</title>
        <authorList>
            <person name="Aranda M."/>
            <person name="Li Y."/>
            <person name="Liew Y.J."/>
            <person name="Baumgarten S."/>
            <person name="Simakov O."/>
            <person name="Wilson M."/>
            <person name="Piel J."/>
            <person name="Ashoor H."/>
            <person name="Bougouffa S."/>
            <person name="Bajic V.B."/>
            <person name="Ryu T."/>
            <person name="Ravasi T."/>
            <person name="Bayer T."/>
            <person name="Micklem G."/>
            <person name="Kim H."/>
            <person name="Bhak J."/>
            <person name="Lajeunesse T.C."/>
            <person name="Voolstra C.R."/>
        </authorList>
    </citation>
    <scope>NUCLEOTIDE SEQUENCE [LARGE SCALE GENOMIC DNA]</scope>
    <source>
        <strain evidence="2 3">CCMP2467</strain>
    </source>
</reference>
<feature type="domain" description="AMP-dependent synthetase/ligase" evidence="1">
    <location>
        <begin position="47"/>
        <end position="135"/>
    </location>
</feature>
<organism evidence="2 3">
    <name type="scientific">Symbiodinium microadriaticum</name>
    <name type="common">Dinoflagellate</name>
    <name type="synonym">Zooxanthella microadriatica</name>
    <dbReference type="NCBI Taxonomy" id="2951"/>
    <lineage>
        <taxon>Eukaryota</taxon>
        <taxon>Sar</taxon>
        <taxon>Alveolata</taxon>
        <taxon>Dinophyceae</taxon>
        <taxon>Suessiales</taxon>
        <taxon>Symbiodiniaceae</taxon>
        <taxon>Symbiodinium</taxon>
    </lineage>
</organism>
<dbReference type="Pfam" id="PF18143">
    <property type="entry name" value="HAD_SAK_2"/>
    <property type="match status" value="1"/>
</dbReference>
<evidence type="ECO:0000259" key="1">
    <source>
        <dbReference type="Pfam" id="PF00501"/>
    </source>
</evidence>
<protein>
    <submittedName>
        <fullName evidence="2">Tyrocidine synthase 3</fullName>
    </submittedName>
</protein>
<dbReference type="InterPro" id="IPR042099">
    <property type="entry name" value="ANL_N_sf"/>
</dbReference>
<dbReference type="EMBL" id="LSRX01000767">
    <property type="protein sequence ID" value="OLP89318.1"/>
    <property type="molecule type" value="Genomic_DNA"/>
</dbReference>
<dbReference type="InterPro" id="IPR000873">
    <property type="entry name" value="AMP-dep_synth/lig_dom"/>
</dbReference>